<dbReference type="Proteomes" id="UP000193870">
    <property type="component" value="Unassembled WGS sequence"/>
</dbReference>
<keyword evidence="1" id="KW-0547">Nucleotide-binding</keyword>
<dbReference type="NCBIfam" id="TIGR01613">
    <property type="entry name" value="primase_Cterm"/>
    <property type="match status" value="1"/>
</dbReference>
<sequence length="450" mass="49543">MRVQAQPEQEQIAPALSDDAIAAEFVSVHGQNWKHVAAWGAWYRWSGTVWERDETGLVREMVRQVCRSAAQQADKPAEARHIASDRKMSAVLRVAAADPGIAVAPSRWDAHPMLLNTPSGMVDLATGEIGPHDPDLLISQMTTASSGGDCPRWSTFLHEITDGYADLQAYLARLAGYCLTGSTREQAFAFLHGHGANGKSVFLQTLASIMGNYASTATLDTFMASKSERHLTELAGLRAARLVLVPETEAGRSWAEARIKAVTGGERLRANFMRRDHFEFEPQFKLIVAGNNRPALNGVGEAMRRRLHLVPFTVTIPPERRDPRLVEKLLAERDGILGWMLAGCADWQREGLSPPSCIRAAAEEYFEEEDLIGQWIQERCICDGKHKAPAAQLFQSWKAWVEDGGYPSGSQKALGEALRARGFEPTMVRRQRGWAGIGISRSSASTEVGE</sequence>
<dbReference type="InterPro" id="IPR045455">
    <property type="entry name" value="NrS-1_pol-like_helicase"/>
</dbReference>
<name>A0A1Y5RY33_9RHOB</name>
<reference evidence="5 6" key="1">
    <citation type="submission" date="2017-03" db="EMBL/GenBank/DDBJ databases">
        <authorList>
            <person name="Afonso C.L."/>
            <person name="Miller P.J."/>
            <person name="Scott M.A."/>
            <person name="Spackman E."/>
            <person name="Goraichik I."/>
            <person name="Dimitrov K.M."/>
            <person name="Suarez D.L."/>
            <person name="Swayne D.E."/>
        </authorList>
    </citation>
    <scope>NUCLEOTIDE SEQUENCE [LARGE SCALE GENOMIC DNA]</scope>
    <source>
        <strain evidence="5 6">CECT 7066</strain>
    </source>
</reference>
<keyword evidence="6" id="KW-1185">Reference proteome</keyword>
<dbReference type="PANTHER" id="PTHR35372:SF2">
    <property type="entry name" value="SF3 HELICASE DOMAIN-CONTAINING PROTEIN"/>
    <property type="match status" value="1"/>
</dbReference>
<evidence type="ECO:0000256" key="3">
    <source>
        <dbReference type="ARBA" id="ARBA00022840"/>
    </source>
</evidence>
<dbReference type="AlphaFoldDB" id="A0A1Y5RY33"/>
<dbReference type="PROSITE" id="PS51206">
    <property type="entry name" value="SF3_HELICASE_1"/>
    <property type="match status" value="1"/>
</dbReference>
<protein>
    <recommendedName>
        <fullName evidence="4">SF3 helicase domain-containing protein</fullName>
    </recommendedName>
</protein>
<dbReference type="Gene3D" id="3.40.50.300">
    <property type="entry name" value="P-loop containing nucleotide triphosphate hydrolases"/>
    <property type="match status" value="1"/>
</dbReference>
<dbReference type="Pfam" id="PF19263">
    <property type="entry name" value="DUF5906"/>
    <property type="match status" value="1"/>
</dbReference>
<dbReference type="SUPFAM" id="SSF52540">
    <property type="entry name" value="P-loop containing nucleoside triphosphate hydrolases"/>
    <property type="match status" value="1"/>
</dbReference>
<evidence type="ECO:0000259" key="4">
    <source>
        <dbReference type="PROSITE" id="PS51206"/>
    </source>
</evidence>
<dbReference type="InterPro" id="IPR027417">
    <property type="entry name" value="P-loop_NTPase"/>
</dbReference>
<dbReference type="RefSeq" id="WP_085853139.1">
    <property type="nucleotide sequence ID" value="NZ_FOPF01000002.1"/>
</dbReference>
<dbReference type="GO" id="GO:0005524">
    <property type="term" value="F:ATP binding"/>
    <property type="evidence" value="ECO:0007669"/>
    <property type="project" value="UniProtKB-KW"/>
</dbReference>
<dbReference type="InterPro" id="IPR014015">
    <property type="entry name" value="Helicase_SF3_DNA-vir"/>
</dbReference>
<dbReference type="SMART" id="SM00885">
    <property type="entry name" value="D5_N"/>
    <property type="match status" value="1"/>
</dbReference>
<gene>
    <name evidence="5" type="ORF">PAM7066_01127</name>
</gene>
<keyword evidence="2" id="KW-0378">Hydrolase</keyword>
<dbReference type="STRING" id="315423.SAMN04488020_102154"/>
<evidence type="ECO:0000313" key="6">
    <source>
        <dbReference type="Proteomes" id="UP000193870"/>
    </source>
</evidence>
<keyword evidence="3" id="KW-0067">ATP-binding</keyword>
<evidence type="ECO:0000256" key="2">
    <source>
        <dbReference type="ARBA" id="ARBA00022801"/>
    </source>
</evidence>
<dbReference type="Pfam" id="PF08706">
    <property type="entry name" value="D5_N"/>
    <property type="match status" value="1"/>
</dbReference>
<dbReference type="PANTHER" id="PTHR35372">
    <property type="entry name" value="ATP BINDING PROTEIN-RELATED"/>
    <property type="match status" value="1"/>
</dbReference>
<evidence type="ECO:0000256" key="1">
    <source>
        <dbReference type="ARBA" id="ARBA00022741"/>
    </source>
</evidence>
<evidence type="ECO:0000313" key="5">
    <source>
        <dbReference type="EMBL" id="SLN28211.1"/>
    </source>
</evidence>
<organism evidence="5 6">
    <name type="scientific">Palleronia marisminoris</name>
    <dbReference type="NCBI Taxonomy" id="315423"/>
    <lineage>
        <taxon>Bacteria</taxon>
        <taxon>Pseudomonadati</taxon>
        <taxon>Pseudomonadota</taxon>
        <taxon>Alphaproteobacteria</taxon>
        <taxon>Rhodobacterales</taxon>
        <taxon>Roseobacteraceae</taxon>
        <taxon>Palleronia</taxon>
    </lineage>
</organism>
<proteinExistence type="predicted"/>
<dbReference type="GO" id="GO:0016787">
    <property type="term" value="F:hydrolase activity"/>
    <property type="evidence" value="ECO:0007669"/>
    <property type="project" value="UniProtKB-KW"/>
</dbReference>
<dbReference type="InterPro" id="IPR014818">
    <property type="entry name" value="Phage/plasmid_primase_P4_C"/>
</dbReference>
<accession>A0A1Y5RY33</accession>
<dbReference type="OrthoDB" id="9763644at2"/>
<dbReference type="InterPro" id="IPR051620">
    <property type="entry name" value="ORF904-like_C"/>
</dbReference>
<dbReference type="EMBL" id="FWFV01000002">
    <property type="protein sequence ID" value="SLN28211.1"/>
    <property type="molecule type" value="Genomic_DNA"/>
</dbReference>
<feature type="domain" description="SF3 helicase" evidence="4">
    <location>
        <begin position="166"/>
        <end position="325"/>
    </location>
</feature>
<dbReference type="InterPro" id="IPR006500">
    <property type="entry name" value="Helicase_put_C_phage/plasmid"/>
</dbReference>